<feature type="transmembrane region" description="Helical" evidence="1">
    <location>
        <begin position="76"/>
        <end position="95"/>
    </location>
</feature>
<keyword evidence="1" id="KW-1133">Transmembrane helix</keyword>
<evidence type="ECO:0000313" key="2">
    <source>
        <dbReference type="EMBL" id="MDV0444844.1"/>
    </source>
</evidence>
<evidence type="ECO:0008006" key="4">
    <source>
        <dbReference type="Google" id="ProtNLM"/>
    </source>
</evidence>
<feature type="transmembrane region" description="Helical" evidence="1">
    <location>
        <begin position="6"/>
        <end position="27"/>
    </location>
</feature>
<dbReference type="Pfam" id="PF12650">
    <property type="entry name" value="DUF3784"/>
    <property type="match status" value="1"/>
</dbReference>
<proteinExistence type="predicted"/>
<evidence type="ECO:0000313" key="3">
    <source>
        <dbReference type="Proteomes" id="UP001272052"/>
    </source>
</evidence>
<organism evidence="2 3">
    <name type="scientific">Methanimicrococcus hacksteinii</name>
    <dbReference type="NCBI Taxonomy" id="3028293"/>
    <lineage>
        <taxon>Archaea</taxon>
        <taxon>Methanobacteriati</taxon>
        <taxon>Methanobacteriota</taxon>
        <taxon>Stenosarchaea group</taxon>
        <taxon>Methanomicrobia</taxon>
        <taxon>Methanosarcinales</taxon>
        <taxon>Methanosarcinaceae</taxon>
        <taxon>Methanimicrococcus</taxon>
    </lineage>
</organism>
<keyword evidence="1" id="KW-0812">Transmembrane</keyword>
<name>A0ABU3VN53_9EURY</name>
<feature type="transmembrane region" description="Helical" evidence="1">
    <location>
        <begin position="48"/>
        <end position="70"/>
    </location>
</feature>
<gene>
    <name evidence="2" type="ORF">MmiAt1_03880</name>
</gene>
<comment type="caution">
    <text evidence="2">The sequence shown here is derived from an EMBL/GenBank/DDBJ whole genome shotgun (WGS) entry which is preliminary data.</text>
</comment>
<dbReference type="InterPro" id="IPR017259">
    <property type="entry name" value="UCP037672"/>
</dbReference>
<keyword evidence="3" id="KW-1185">Reference proteome</keyword>
<dbReference type="Proteomes" id="UP001272052">
    <property type="component" value="Unassembled WGS sequence"/>
</dbReference>
<keyword evidence="1" id="KW-0472">Membrane</keyword>
<protein>
    <recommendedName>
        <fullName evidence="4">DUF3784 domain-containing protein</fullName>
    </recommendedName>
</protein>
<reference evidence="2 3" key="1">
    <citation type="submission" date="2023-06" db="EMBL/GenBank/DDBJ databases">
        <title>Genome sequence of Methanimicrococcus sp. At1.</title>
        <authorList>
            <person name="Protasov E."/>
            <person name="Platt K."/>
            <person name="Poehlein A."/>
            <person name="Daniel R."/>
            <person name="Brune A."/>
        </authorList>
    </citation>
    <scope>NUCLEOTIDE SEQUENCE [LARGE SCALE GENOMIC DNA]</scope>
    <source>
        <strain evidence="2 3">At1</strain>
    </source>
</reference>
<dbReference type="RefSeq" id="WP_318785257.1">
    <property type="nucleotide sequence ID" value="NZ_JAWDKC010000011.1"/>
</dbReference>
<dbReference type="EMBL" id="JAWDKC010000011">
    <property type="protein sequence ID" value="MDV0444844.1"/>
    <property type="molecule type" value="Genomic_DNA"/>
</dbReference>
<sequence>MDTGSLIYLAVMLFSSVLFFILGYFIYNGKTDLIHDYHQKNVTDFKGYGRKMGLAMILLGIGLLLSALLWPIDMRLSVAVLLIIMIAAFVWIYFIQKRYNGGVFS</sequence>
<accession>A0ABU3VN53</accession>
<evidence type="ECO:0000256" key="1">
    <source>
        <dbReference type="SAM" id="Phobius"/>
    </source>
</evidence>